<dbReference type="CDD" id="cd06257">
    <property type="entry name" value="DnaJ"/>
    <property type="match status" value="1"/>
</dbReference>
<evidence type="ECO:0000256" key="3">
    <source>
        <dbReference type="ARBA" id="ARBA00022771"/>
    </source>
</evidence>
<dbReference type="InterPro" id="IPR036420">
    <property type="entry name" value="BRCT_dom_sf"/>
</dbReference>
<evidence type="ECO:0000259" key="9">
    <source>
        <dbReference type="PROSITE" id="PS50172"/>
    </source>
</evidence>
<feature type="domain" description="PARP-type" evidence="7">
    <location>
        <begin position="136"/>
        <end position="164"/>
    </location>
</feature>
<gene>
    <name evidence="10" type="ORF">PPROV_000124000</name>
</gene>
<keyword evidence="3" id="KW-0863">Zinc-finger</keyword>
<keyword evidence="5" id="KW-0539">Nucleus</keyword>
<dbReference type="OrthoDB" id="446168at2759"/>
<dbReference type="EMBL" id="BNJQ01000003">
    <property type="protein sequence ID" value="GHP02483.1"/>
    <property type="molecule type" value="Genomic_DNA"/>
</dbReference>
<evidence type="ECO:0000256" key="2">
    <source>
        <dbReference type="ARBA" id="ARBA00022723"/>
    </source>
</evidence>
<evidence type="ECO:0000259" key="8">
    <source>
        <dbReference type="PROSITE" id="PS50076"/>
    </source>
</evidence>
<feature type="compositionally biased region" description="Basic residues" evidence="6">
    <location>
        <begin position="545"/>
        <end position="555"/>
    </location>
</feature>
<dbReference type="Pfam" id="PF00226">
    <property type="entry name" value="DnaJ"/>
    <property type="match status" value="1"/>
</dbReference>
<proteinExistence type="predicted"/>
<dbReference type="Gene3D" id="3.40.50.10190">
    <property type="entry name" value="BRCT domain"/>
    <property type="match status" value="1"/>
</dbReference>
<dbReference type="SMART" id="SM00271">
    <property type="entry name" value="DnaJ"/>
    <property type="match status" value="1"/>
</dbReference>
<keyword evidence="11" id="KW-1185">Reference proteome</keyword>
<comment type="subcellular location">
    <subcellularLocation>
        <location evidence="1">Nucleus</location>
    </subcellularLocation>
</comment>
<evidence type="ECO:0000313" key="11">
    <source>
        <dbReference type="Proteomes" id="UP000660262"/>
    </source>
</evidence>
<feature type="domain" description="J" evidence="8">
    <location>
        <begin position="20"/>
        <end position="95"/>
    </location>
</feature>
<dbReference type="Proteomes" id="UP000660262">
    <property type="component" value="Unassembled WGS sequence"/>
</dbReference>
<protein>
    <recommendedName>
        <fullName evidence="12">J domain-containing protein</fullName>
    </recommendedName>
</protein>
<dbReference type="SUPFAM" id="SSF46565">
    <property type="entry name" value="Chaperone J-domain"/>
    <property type="match status" value="1"/>
</dbReference>
<evidence type="ECO:0000259" key="7">
    <source>
        <dbReference type="PROSITE" id="PS50064"/>
    </source>
</evidence>
<evidence type="ECO:0000256" key="6">
    <source>
        <dbReference type="SAM" id="MobiDB-lite"/>
    </source>
</evidence>
<evidence type="ECO:0000256" key="5">
    <source>
        <dbReference type="ARBA" id="ARBA00023242"/>
    </source>
</evidence>
<dbReference type="PROSITE" id="PS50076">
    <property type="entry name" value="DNAJ_2"/>
    <property type="match status" value="1"/>
</dbReference>
<feature type="region of interest" description="Disordered" evidence="6">
    <location>
        <begin position="196"/>
        <end position="224"/>
    </location>
</feature>
<keyword evidence="2" id="KW-0479">Metal-binding</keyword>
<evidence type="ECO:0008006" key="12">
    <source>
        <dbReference type="Google" id="ProtNLM"/>
    </source>
</evidence>
<dbReference type="AlphaFoldDB" id="A0A830H828"/>
<organism evidence="10 11">
    <name type="scientific">Pycnococcus provasolii</name>
    <dbReference type="NCBI Taxonomy" id="41880"/>
    <lineage>
        <taxon>Eukaryota</taxon>
        <taxon>Viridiplantae</taxon>
        <taxon>Chlorophyta</taxon>
        <taxon>Pseudoscourfieldiophyceae</taxon>
        <taxon>Pseudoscourfieldiales</taxon>
        <taxon>Pycnococcaceae</taxon>
        <taxon>Pycnococcus</taxon>
    </lineage>
</organism>
<feature type="compositionally biased region" description="Pro residues" evidence="6">
    <location>
        <begin position="533"/>
        <end position="544"/>
    </location>
</feature>
<dbReference type="InterPro" id="IPR036869">
    <property type="entry name" value="J_dom_sf"/>
</dbReference>
<evidence type="ECO:0000256" key="1">
    <source>
        <dbReference type="ARBA" id="ARBA00004123"/>
    </source>
</evidence>
<dbReference type="GO" id="GO:0008270">
    <property type="term" value="F:zinc ion binding"/>
    <property type="evidence" value="ECO:0007669"/>
    <property type="project" value="UniProtKB-KW"/>
</dbReference>
<sequence length="555" mass="59015">MPPRARKRGTAASSSSTVSSLLSRLNVSQAVLDACPPGNIQLEFGAIKKCYFKAVLEHHPDKGGDEETFREVQAAFEVLRELVDTQAVTTFKTGGSKSTAKLFSSKKVDISKATAHTPSWEFYAEAAADDTTMPTFRVEPAKTGRSTCQVQKVFIPKGALRVGRWDDVNASGYGFWCQLSHWRIPSKVWAAFPDAELGPKKPKKKGEAADGDSEGDEEELDAESYASAVDSLREVLLDGFGELSEPQQSEFVSHCMNRYNWARKVNRKPKEEDSSAKKAGPGSPKNKLATGAPVVIPQVAAARAAARSKEMAKAGVGEDEAKNALVAAKEKFKIPVPGVDGVADCLKGETVVLTGLFPEVGGGSGLNLGKDRTTAMLVSFGAKVTGSVSGKTTVLLVGKEPGMSKVSKGRENKATRLMDLREMVEAIRSGGLSQVEEKPMVIESFSAGFGFRSGRQNGLALEASAEELAIAAGIVEVEEDMAALPAPSKKKKPAPAKKRKAKDTDAAPDVDDMLPPSLLAPPPPPPGKKKLALPPPPAPPPPPPPKRKRVKAMTA</sequence>
<dbReference type="SUPFAM" id="SSF52113">
    <property type="entry name" value="BRCT domain"/>
    <property type="match status" value="1"/>
</dbReference>
<feature type="compositionally biased region" description="Basic residues" evidence="6">
    <location>
        <begin position="488"/>
        <end position="501"/>
    </location>
</feature>
<dbReference type="GO" id="GO:0005634">
    <property type="term" value="C:nucleus"/>
    <property type="evidence" value="ECO:0007669"/>
    <property type="project" value="UniProtKB-SubCell"/>
</dbReference>
<dbReference type="InterPro" id="IPR001623">
    <property type="entry name" value="DnaJ_domain"/>
</dbReference>
<keyword evidence="4" id="KW-0862">Zinc</keyword>
<feature type="domain" description="BRCT" evidence="9">
    <location>
        <begin position="341"/>
        <end position="440"/>
    </location>
</feature>
<dbReference type="Gene3D" id="3.30.1740.10">
    <property type="entry name" value="Zinc finger, PARP-type"/>
    <property type="match status" value="1"/>
</dbReference>
<dbReference type="GO" id="GO:0003677">
    <property type="term" value="F:DNA binding"/>
    <property type="evidence" value="ECO:0007669"/>
    <property type="project" value="InterPro"/>
</dbReference>
<comment type="caution">
    <text evidence="10">The sequence shown here is derived from an EMBL/GenBank/DDBJ whole genome shotgun (WGS) entry which is preliminary data.</text>
</comment>
<evidence type="ECO:0000256" key="4">
    <source>
        <dbReference type="ARBA" id="ARBA00022833"/>
    </source>
</evidence>
<dbReference type="InterPro" id="IPR001510">
    <property type="entry name" value="Znf_PARP"/>
</dbReference>
<accession>A0A830H828</accession>
<dbReference type="PROSITE" id="PS50172">
    <property type="entry name" value="BRCT"/>
    <property type="match status" value="1"/>
</dbReference>
<dbReference type="InterPro" id="IPR036957">
    <property type="entry name" value="Znf_PARP_sf"/>
</dbReference>
<feature type="compositionally biased region" description="Acidic residues" evidence="6">
    <location>
        <begin position="209"/>
        <end position="222"/>
    </location>
</feature>
<dbReference type="InterPro" id="IPR001357">
    <property type="entry name" value="BRCT_dom"/>
</dbReference>
<feature type="region of interest" description="Disordered" evidence="6">
    <location>
        <begin position="484"/>
        <end position="555"/>
    </location>
</feature>
<dbReference type="SMART" id="SM01336">
    <property type="entry name" value="zf-PARP"/>
    <property type="match status" value="1"/>
</dbReference>
<evidence type="ECO:0000313" key="10">
    <source>
        <dbReference type="EMBL" id="GHP02483.1"/>
    </source>
</evidence>
<dbReference type="PROSITE" id="PS50064">
    <property type="entry name" value="ZF_PARP_2"/>
    <property type="match status" value="1"/>
</dbReference>
<reference evidence="10" key="1">
    <citation type="submission" date="2020-10" db="EMBL/GenBank/DDBJ databases">
        <title>Unveiling of a novel bifunctional photoreceptor, Dualchrome1, isolated from a cosmopolitan green alga.</title>
        <authorList>
            <person name="Suzuki S."/>
            <person name="Kawachi M."/>
        </authorList>
    </citation>
    <scope>NUCLEOTIDE SEQUENCE</scope>
    <source>
        <strain evidence="10">NIES 2893</strain>
    </source>
</reference>
<feature type="region of interest" description="Disordered" evidence="6">
    <location>
        <begin position="266"/>
        <end position="289"/>
    </location>
</feature>
<name>A0A830H828_9CHLO</name>
<dbReference type="Gene3D" id="1.10.287.110">
    <property type="entry name" value="DnaJ domain"/>
    <property type="match status" value="1"/>
</dbReference>